<accession>A0ABX0XF44</accession>
<dbReference type="Gene3D" id="2.60.40.1190">
    <property type="match status" value="1"/>
</dbReference>
<protein>
    <recommendedName>
        <fullName evidence="2">DUF5916 domain-containing protein</fullName>
    </recommendedName>
</protein>
<dbReference type="Pfam" id="PF19313">
    <property type="entry name" value="DUF5916"/>
    <property type="match status" value="1"/>
</dbReference>
<reference evidence="3 4" key="1">
    <citation type="submission" date="2020-03" db="EMBL/GenBank/DDBJ databases">
        <title>Genomic Encyclopedia of Type Strains, Phase IV (KMG-IV): sequencing the most valuable type-strain genomes for metagenomic binning, comparative biology and taxonomic classification.</title>
        <authorList>
            <person name="Goeker M."/>
        </authorList>
    </citation>
    <scope>NUCLEOTIDE SEQUENCE [LARGE SCALE GENOMIC DNA]</scope>
    <source>
        <strain evidence="3 4">DSM 105096</strain>
    </source>
</reference>
<dbReference type="EMBL" id="JAATJH010000005">
    <property type="protein sequence ID" value="NJC27529.1"/>
    <property type="molecule type" value="Genomic_DNA"/>
</dbReference>
<evidence type="ECO:0000259" key="2">
    <source>
        <dbReference type="Pfam" id="PF19313"/>
    </source>
</evidence>
<feature type="domain" description="DUF5916" evidence="2">
    <location>
        <begin position="243"/>
        <end position="635"/>
    </location>
</feature>
<gene>
    <name evidence="3" type="ORF">GGR27_003046</name>
</gene>
<organism evidence="3 4">
    <name type="scientific">Neolewinella antarctica</name>
    <dbReference type="NCBI Taxonomy" id="442734"/>
    <lineage>
        <taxon>Bacteria</taxon>
        <taxon>Pseudomonadati</taxon>
        <taxon>Bacteroidota</taxon>
        <taxon>Saprospiria</taxon>
        <taxon>Saprospirales</taxon>
        <taxon>Lewinellaceae</taxon>
        <taxon>Neolewinella</taxon>
    </lineage>
</organism>
<dbReference type="SUPFAM" id="SSF49344">
    <property type="entry name" value="CBD9-like"/>
    <property type="match status" value="1"/>
</dbReference>
<feature type="chain" id="PRO_5047111331" description="DUF5916 domain-containing protein" evidence="1">
    <location>
        <begin position="22"/>
        <end position="736"/>
    </location>
</feature>
<feature type="signal peptide" evidence="1">
    <location>
        <begin position="1"/>
        <end position="21"/>
    </location>
</feature>
<evidence type="ECO:0000313" key="4">
    <source>
        <dbReference type="Proteomes" id="UP000770785"/>
    </source>
</evidence>
<dbReference type="Proteomes" id="UP000770785">
    <property type="component" value="Unassembled WGS sequence"/>
</dbReference>
<comment type="caution">
    <text evidence="3">The sequence shown here is derived from an EMBL/GenBank/DDBJ whole genome shotgun (WGS) entry which is preliminary data.</text>
</comment>
<dbReference type="RefSeq" id="WP_168038712.1">
    <property type="nucleotide sequence ID" value="NZ_JAATJH010000005.1"/>
</dbReference>
<evidence type="ECO:0000256" key="1">
    <source>
        <dbReference type="SAM" id="SignalP"/>
    </source>
</evidence>
<dbReference type="InterPro" id="IPR045670">
    <property type="entry name" value="DUF5916"/>
</dbReference>
<name>A0ABX0XF44_9BACT</name>
<keyword evidence="4" id="KW-1185">Reference proteome</keyword>
<sequence length="736" mass="83315">MKYLLFVCCLVPLWLSGQFNAATANLPPGATAVRFTEKITLDGKLDETAWFRSKPATDFWETFPTDTIRVKNQTEIYFGFDDDNLYVAAKCYSAGNDYVVPSLRRDYRAGGNDNLTLIFNPFKDKTNAIVFGMNPYGVTREALIYNGGENGGDFREEWDNKWRGEAHIGEGYYSMELIIPFGSLRFPDGDDQWYFNSYRFDTQSNTRSTWHRIPQNQNITSLAYTGTLDFEGGAPAAQGTNFTVIPYVGGSLDRNYREGTPTKYNGGVGGDAKIGIGSGLNLDLTVNPDFSQVEVDEQVINTTRFEIFFPERRQFFLENADLFGSFGFSRTNPFFSRRIGVTRDTTTGEALQNPIYFGARLSGKATDDYRVGLLSMQAQDNFDQGLPSYNYTVAAVQRVVGDRSNVGAIFVNKQNFGNFSDTTETNANFNRVVGFDYNLTTPSNLWTGKTFVHRSFSDGADGDDYVHGLNLEYNVRNWNVEYDHSYVGEDYNAEVGFVPRKGFFTSGIRGRRIDYPANSNVVEKGPSLDLRTFFQPGDGLTDRSAELSYDWSYVNTQRLGAELEYQYIYLFDDFDPSRSDATPLPGNQGYGFTAASVFYRSDRRKRFSSELEVTGGQFFNGYRYGIGGGLVYRYQPLGAIDLRFNYQQIDLPGPYASTSILLIGPRIDLTFSKSIFLTTFVQYNEQIKNVNVNARLQWRYAPVSDFFLVYTDNYDSFDLAVKNRSLVAKVTYWLNL</sequence>
<proteinExistence type="predicted"/>
<evidence type="ECO:0000313" key="3">
    <source>
        <dbReference type="EMBL" id="NJC27529.1"/>
    </source>
</evidence>
<keyword evidence="1" id="KW-0732">Signal</keyword>
<dbReference type="CDD" id="cd09618">
    <property type="entry name" value="CBM9_like_2"/>
    <property type="match status" value="1"/>
</dbReference>